<dbReference type="Proteomes" id="UP000193450">
    <property type="component" value="Chromosome"/>
</dbReference>
<keyword evidence="4" id="KW-1185">Reference proteome</keyword>
<proteinExistence type="predicted"/>
<reference evidence="3 4" key="1">
    <citation type="submission" date="2016-11" db="EMBL/GenBank/DDBJ databases">
        <title>Trade-off between light-utilization and light-protection in marine flavobacteria.</title>
        <authorList>
            <person name="Kumagai Y."/>
        </authorList>
    </citation>
    <scope>NUCLEOTIDE SEQUENCE [LARGE SCALE GENOMIC DNA]</scope>
    <source>
        <strain evidence="3 4">NBRC 107125</strain>
    </source>
</reference>
<sequence length="277" mass="29914">MKFGAALLASLFLLAAIGSHAESITKPQRIVSLSLCTDQILLKLVEKERIAAIAFLSQDPIYSYEWKAAQGINTHTGLAESIVPLQPDLIIGSKYTTGNAVQMMSQLGYKTTTFASPTTLAEAEDFARAIGQIVGEPERAEQLILSMRADISKAKTLVENLPAQVAISYGPNGFTAGKRTLKHEIFKAAGYTNLAADLGIEYYGNISLEQLVISNPDVVVIDEDIPDQNSLAQNFVTHPVLKRLLGNSNLVSVPTNHWICPGPLASKAILALAEQRQ</sequence>
<evidence type="ECO:0000313" key="3">
    <source>
        <dbReference type="EMBL" id="ARN74786.1"/>
    </source>
</evidence>
<evidence type="ECO:0000259" key="2">
    <source>
        <dbReference type="PROSITE" id="PS50983"/>
    </source>
</evidence>
<feature type="domain" description="Fe/B12 periplasmic-binding" evidence="2">
    <location>
        <begin position="29"/>
        <end position="277"/>
    </location>
</feature>
<feature type="signal peptide" evidence="1">
    <location>
        <begin position="1"/>
        <end position="21"/>
    </location>
</feature>
<dbReference type="InterPro" id="IPR002491">
    <property type="entry name" value="ABC_transptr_periplasmic_BD"/>
</dbReference>
<keyword evidence="1" id="KW-0732">Signal</keyword>
<dbReference type="Pfam" id="PF01497">
    <property type="entry name" value="Peripla_BP_2"/>
    <property type="match status" value="1"/>
</dbReference>
<dbReference type="KEGG" id="osg:BST96_12050"/>
<dbReference type="EMBL" id="CP019343">
    <property type="protein sequence ID" value="ARN74786.1"/>
    <property type="molecule type" value="Genomic_DNA"/>
</dbReference>
<dbReference type="SUPFAM" id="SSF53807">
    <property type="entry name" value="Helical backbone' metal receptor"/>
    <property type="match status" value="1"/>
</dbReference>
<accession>A0A1X9NAZ7</accession>
<name>A0A1X9NAZ7_9GAMM</name>
<evidence type="ECO:0000256" key="1">
    <source>
        <dbReference type="SAM" id="SignalP"/>
    </source>
</evidence>
<organism evidence="3 4">
    <name type="scientific">Oceanicoccus sagamiensis</name>
    <dbReference type="NCBI Taxonomy" id="716816"/>
    <lineage>
        <taxon>Bacteria</taxon>
        <taxon>Pseudomonadati</taxon>
        <taxon>Pseudomonadota</taxon>
        <taxon>Gammaproteobacteria</taxon>
        <taxon>Cellvibrionales</taxon>
        <taxon>Spongiibacteraceae</taxon>
        <taxon>Oceanicoccus</taxon>
    </lineage>
</organism>
<dbReference type="InterPro" id="IPR050902">
    <property type="entry name" value="ABC_Transporter_SBP"/>
</dbReference>
<dbReference type="OrthoDB" id="6869405at2"/>
<dbReference type="PANTHER" id="PTHR30535:SF34">
    <property type="entry name" value="MOLYBDATE-BINDING PROTEIN MOLA"/>
    <property type="match status" value="1"/>
</dbReference>
<dbReference type="PROSITE" id="PS50983">
    <property type="entry name" value="FE_B12_PBP"/>
    <property type="match status" value="1"/>
</dbReference>
<dbReference type="AlphaFoldDB" id="A0A1X9NAZ7"/>
<feature type="chain" id="PRO_5012801570" description="Fe/B12 periplasmic-binding domain-containing protein" evidence="1">
    <location>
        <begin position="22"/>
        <end position="277"/>
    </location>
</feature>
<dbReference type="STRING" id="716816.BST96_12050"/>
<dbReference type="Gene3D" id="3.40.50.1980">
    <property type="entry name" value="Nitrogenase molybdenum iron protein domain"/>
    <property type="match status" value="2"/>
</dbReference>
<dbReference type="PANTHER" id="PTHR30535">
    <property type="entry name" value="VITAMIN B12-BINDING PROTEIN"/>
    <property type="match status" value="1"/>
</dbReference>
<protein>
    <recommendedName>
        <fullName evidence="2">Fe/B12 periplasmic-binding domain-containing protein</fullName>
    </recommendedName>
</protein>
<evidence type="ECO:0000313" key="4">
    <source>
        <dbReference type="Proteomes" id="UP000193450"/>
    </source>
</evidence>
<gene>
    <name evidence="3" type="ORF">BST96_12050</name>
</gene>
<dbReference type="RefSeq" id="WP_085758949.1">
    <property type="nucleotide sequence ID" value="NZ_CP019343.1"/>
</dbReference>